<dbReference type="Proteomes" id="UP000515135">
    <property type="component" value="Unplaced"/>
</dbReference>
<reference evidence="6" key="1">
    <citation type="submission" date="2025-08" db="UniProtKB">
        <authorList>
            <consortium name="RefSeq"/>
        </authorList>
    </citation>
    <scope>IDENTIFICATION</scope>
    <source>
        <tissue evidence="6">Gonad</tissue>
    </source>
</reference>
<sequence>MSYEKVTWEYKGVRFPLDVTKETLEAMPGFQIRDDDIVVASYIKTGSNWLTTIVLKILGSAGKLTASADSMDIGPIEIRVPSATQPGYITVADMPSPRFMKTHLPIQFAPKGISKPQKRVKVLVPMRNPKDTAVSLYHYVHIIWKLRGYTVTIPWEEFAQNFIEGKGGWGDYCDHLLGWWQMRDDPHFLFIKYEDMKKDLLSAVKTVAAFLEVDLDETTMKDIAEACTFDNMKAELANSDRPDKRTIARKGIVGDWKNMFSPEQSQAFDAWYEKKLGGTGISFDFE</sequence>
<dbReference type="RefSeq" id="XP_019647492.1">
    <property type="nucleotide sequence ID" value="XM_019791933.1"/>
</dbReference>
<proteinExistence type="inferred from homology"/>
<dbReference type="InterPro" id="IPR000863">
    <property type="entry name" value="Sulfotransferase_dom"/>
</dbReference>
<gene>
    <name evidence="6" type="primary">LOC109487840</name>
</gene>
<dbReference type="AlphaFoldDB" id="A0A6P5AWR2"/>
<evidence type="ECO:0000259" key="4">
    <source>
        <dbReference type="Pfam" id="PF00685"/>
    </source>
</evidence>
<dbReference type="GeneID" id="109487840"/>
<dbReference type="Pfam" id="PF00685">
    <property type="entry name" value="Sulfotransfer_1"/>
    <property type="match status" value="1"/>
</dbReference>
<dbReference type="OrthoDB" id="205623at2759"/>
<evidence type="ECO:0000313" key="5">
    <source>
        <dbReference type="Proteomes" id="UP000515135"/>
    </source>
</evidence>
<keyword evidence="2 3" id="KW-0808">Transferase</keyword>
<organism evidence="5 6">
    <name type="scientific">Branchiostoma belcheri</name>
    <name type="common">Amphioxus</name>
    <dbReference type="NCBI Taxonomy" id="7741"/>
    <lineage>
        <taxon>Eukaryota</taxon>
        <taxon>Metazoa</taxon>
        <taxon>Chordata</taxon>
        <taxon>Cephalochordata</taxon>
        <taxon>Leptocardii</taxon>
        <taxon>Amphioxiformes</taxon>
        <taxon>Branchiostomatidae</taxon>
        <taxon>Branchiostoma</taxon>
    </lineage>
</organism>
<keyword evidence="5" id="KW-1185">Reference proteome</keyword>
<dbReference type="SUPFAM" id="SSF52540">
    <property type="entry name" value="P-loop containing nucleoside triphosphate hydrolases"/>
    <property type="match status" value="1"/>
</dbReference>
<comment type="similarity">
    <text evidence="1 3">Belongs to the sulfotransferase 1 family.</text>
</comment>
<name>A0A6P5AWR2_BRABE</name>
<evidence type="ECO:0000313" key="6">
    <source>
        <dbReference type="RefSeq" id="XP_019647492.1"/>
    </source>
</evidence>
<dbReference type="InterPro" id="IPR027417">
    <property type="entry name" value="P-loop_NTPase"/>
</dbReference>
<dbReference type="Gene3D" id="3.40.50.300">
    <property type="entry name" value="P-loop containing nucleotide triphosphate hydrolases"/>
    <property type="match status" value="1"/>
</dbReference>
<dbReference type="EC" id="2.8.2.-" evidence="3"/>
<protein>
    <recommendedName>
        <fullName evidence="3">Sulfotransferase</fullName>
        <ecNumber evidence="3">2.8.2.-</ecNumber>
    </recommendedName>
</protein>
<accession>A0A6P5AWR2</accession>
<evidence type="ECO:0000256" key="1">
    <source>
        <dbReference type="ARBA" id="ARBA00005771"/>
    </source>
</evidence>
<dbReference type="PANTHER" id="PTHR11783">
    <property type="entry name" value="SULFOTRANSFERASE SULT"/>
    <property type="match status" value="1"/>
</dbReference>
<evidence type="ECO:0000256" key="2">
    <source>
        <dbReference type="ARBA" id="ARBA00022679"/>
    </source>
</evidence>
<feature type="domain" description="Sulfotransferase" evidence="4">
    <location>
        <begin position="34"/>
        <end position="280"/>
    </location>
</feature>
<dbReference type="KEGG" id="bbel:109487840"/>
<dbReference type="GO" id="GO:0008146">
    <property type="term" value="F:sulfotransferase activity"/>
    <property type="evidence" value="ECO:0007669"/>
    <property type="project" value="InterPro"/>
</dbReference>
<evidence type="ECO:0000256" key="3">
    <source>
        <dbReference type="RuleBase" id="RU361155"/>
    </source>
</evidence>